<evidence type="ECO:0000313" key="5">
    <source>
        <dbReference type="Proteomes" id="UP000189818"/>
    </source>
</evidence>
<dbReference type="InterPro" id="IPR002347">
    <property type="entry name" value="SDR_fam"/>
</dbReference>
<dbReference type="OrthoDB" id="9804774at2"/>
<evidence type="ECO:0000256" key="3">
    <source>
        <dbReference type="RuleBase" id="RU000363"/>
    </source>
</evidence>
<dbReference type="AlphaFoldDB" id="A0A1T5A6U1"/>
<organism evidence="4 5">
    <name type="scientific">Rhizorhabdus histidinilytica</name>
    <dbReference type="NCBI Taxonomy" id="439228"/>
    <lineage>
        <taxon>Bacteria</taxon>
        <taxon>Pseudomonadati</taxon>
        <taxon>Pseudomonadota</taxon>
        <taxon>Alphaproteobacteria</taxon>
        <taxon>Sphingomonadales</taxon>
        <taxon>Sphingomonadaceae</taxon>
        <taxon>Rhizorhabdus</taxon>
    </lineage>
</organism>
<dbReference type="InterPro" id="IPR020904">
    <property type="entry name" value="Sc_DH/Rdtase_CS"/>
</dbReference>
<dbReference type="PRINTS" id="PR00080">
    <property type="entry name" value="SDRFAMILY"/>
</dbReference>
<dbReference type="Proteomes" id="UP000189818">
    <property type="component" value="Unassembled WGS sequence"/>
</dbReference>
<protein>
    <submittedName>
        <fullName evidence="4">NAD(P)-dependent dehydrogenase, short-chain alcohol dehydrogenase family</fullName>
    </submittedName>
</protein>
<name>A0A1T5A6U1_9SPHN</name>
<dbReference type="Gene3D" id="3.40.50.720">
    <property type="entry name" value="NAD(P)-binding Rossmann-like Domain"/>
    <property type="match status" value="1"/>
</dbReference>
<evidence type="ECO:0000256" key="1">
    <source>
        <dbReference type="ARBA" id="ARBA00006484"/>
    </source>
</evidence>
<keyword evidence="5" id="KW-1185">Reference proteome</keyword>
<reference evidence="5" key="1">
    <citation type="submission" date="2017-02" db="EMBL/GenBank/DDBJ databases">
        <authorList>
            <person name="Varghese N."/>
            <person name="Submissions S."/>
        </authorList>
    </citation>
    <scope>NUCLEOTIDE SEQUENCE [LARGE SCALE GENOMIC DNA]</scope>
    <source>
        <strain evidence="5">UM2</strain>
    </source>
</reference>
<dbReference type="InterPro" id="IPR051687">
    <property type="entry name" value="Peroxisomal_Beta-Oxidation"/>
</dbReference>
<evidence type="ECO:0000313" key="4">
    <source>
        <dbReference type="EMBL" id="SKB30383.1"/>
    </source>
</evidence>
<dbReference type="PROSITE" id="PS00061">
    <property type="entry name" value="ADH_SHORT"/>
    <property type="match status" value="1"/>
</dbReference>
<accession>A0A1T5A6U1</accession>
<dbReference type="EMBL" id="FUYM01000001">
    <property type="protein sequence ID" value="SKB30383.1"/>
    <property type="molecule type" value="Genomic_DNA"/>
</dbReference>
<dbReference type="InterPro" id="IPR036291">
    <property type="entry name" value="NAD(P)-bd_dom_sf"/>
</dbReference>
<dbReference type="STRING" id="439228.SAMN06295920_101627"/>
<gene>
    <name evidence="4" type="ORF">SAMN06295920_101627</name>
</gene>
<dbReference type="SUPFAM" id="SSF51735">
    <property type="entry name" value="NAD(P)-binding Rossmann-fold domains"/>
    <property type="match status" value="1"/>
</dbReference>
<keyword evidence="2" id="KW-0560">Oxidoreductase</keyword>
<evidence type="ECO:0000256" key="2">
    <source>
        <dbReference type="ARBA" id="ARBA00023002"/>
    </source>
</evidence>
<dbReference type="PANTHER" id="PTHR45024:SF2">
    <property type="entry name" value="SCP2 DOMAIN-CONTAINING PROTEIN"/>
    <property type="match status" value="1"/>
</dbReference>
<dbReference type="Pfam" id="PF00106">
    <property type="entry name" value="adh_short"/>
    <property type="match status" value="1"/>
</dbReference>
<proteinExistence type="inferred from homology"/>
<dbReference type="PANTHER" id="PTHR45024">
    <property type="entry name" value="DEHYDROGENASES, SHORT CHAIN"/>
    <property type="match status" value="1"/>
</dbReference>
<sequence length="330" mass="34531">MAGDIRFDGRVAVITGAGNGLGRDYALEIARRGGAVLVNDLGGSGAGLGASHNAADAVVDEIRAAGGKAAASYDSVATRAGGEAIVAAAVEAFGKVDIVISNAGFLRNARFEDIDDARLDALVDVHLKGAFYVAQPAYRIMRRNGYGRFVFTGSASAMFGHAWQANYAAAKGGLMGLSHIVAIEGSAYGITSNLLMPTAQSRLMAEMDDGFMEIPDFARSVQEADYSAVQDRLLPAFNTPLALYLASERCQATHGIFSANGGRYAQVLIQATQGWISPAGSDAPSVEDVAEQFDRICDATTLHRPMTVYDEFNAVAAAARERDAAAIPAA</sequence>
<dbReference type="RefSeq" id="WP_079646548.1">
    <property type="nucleotide sequence ID" value="NZ_FUYM01000001.1"/>
</dbReference>
<dbReference type="PRINTS" id="PR00081">
    <property type="entry name" value="GDHRDH"/>
</dbReference>
<dbReference type="GO" id="GO:0016491">
    <property type="term" value="F:oxidoreductase activity"/>
    <property type="evidence" value="ECO:0007669"/>
    <property type="project" value="UniProtKB-KW"/>
</dbReference>
<comment type="similarity">
    <text evidence="1 3">Belongs to the short-chain dehydrogenases/reductases (SDR) family.</text>
</comment>